<dbReference type="AlphaFoldDB" id="A0A6H2A457"/>
<sequence>MLDPLPINQKEIATLKCAHCGLDYDNNFLADEDQDVGADFDNIELTGMCIDCWENN</sequence>
<organism evidence="1">
    <name type="scientific">viral metagenome</name>
    <dbReference type="NCBI Taxonomy" id="1070528"/>
    <lineage>
        <taxon>unclassified sequences</taxon>
        <taxon>metagenomes</taxon>
        <taxon>organismal metagenomes</taxon>
    </lineage>
</organism>
<protein>
    <submittedName>
        <fullName evidence="1">Uncharacterized protein</fullName>
    </submittedName>
</protein>
<dbReference type="EMBL" id="MT144556">
    <property type="protein sequence ID" value="QJA54983.1"/>
    <property type="molecule type" value="Genomic_DNA"/>
</dbReference>
<accession>A0A6H2A457</accession>
<gene>
    <name evidence="1" type="ORF">TM448A06364_0007</name>
</gene>
<proteinExistence type="predicted"/>
<reference evidence="1" key="1">
    <citation type="submission" date="2020-03" db="EMBL/GenBank/DDBJ databases">
        <title>The deep terrestrial virosphere.</title>
        <authorList>
            <person name="Holmfeldt K."/>
            <person name="Nilsson E."/>
            <person name="Simone D."/>
            <person name="Lopez-Fernandez M."/>
            <person name="Wu X."/>
            <person name="de Brujin I."/>
            <person name="Lundin D."/>
            <person name="Andersson A."/>
            <person name="Bertilsson S."/>
            <person name="Dopson M."/>
        </authorList>
    </citation>
    <scope>NUCLEOTIDE SEQUENCE</scope>
    <source>
        <strain evidence="1">TM448A06364</strain>
    </source>
</reference>
<name>A0A6H2A457_9ZZZZ</name>
<evidence type="ECO:0000313" key="1">
    <source>
        <dbReference type="EMBL" id="QJA54983.1"/>
    </source>
</evidence>